<dbReference type="Proteomes" id="UP000283895">
    <property type="component" value="Unassembled WGS sequence"/>
</dbReference>
<proteinExistence type="inferred from homology"/>
<feature type="compositionally biased region" description="Acidic residues" evidence="6">
    <location>
        <begin position="253"/>
        <end position="276"/>
    </location>
</feature>
<dbReference type="GO" id="GO:0000124">
    <property type="term" value="C:SAGA complex"/>
    <property type="evidence" value="ECO:0007669"/>
    <property type="project" value="TreeGrafter"/>
</dbReference>
<evidence type="ECO:0000256" key="2">
    <source>
        <dbReference type="ARBA" id="ARBA00007646"/>
    </source>
</evidence>
<feature type="compositionally biased region" description="Low complexity" evidence="6">
    <location>
        <begin position="538"/>
        <end position="552"/>
    </location>
</feature>
<evidence type="ECO:0000256" key="6">
    <source>
        <dbReference type="SAM" id="MobiDB-lite"/>
    </source>
</evidence>
<dbReference type="OrthoDB" id="341924at2759"/>
<dbReference type="PANTHER" id="PTHR48068">
    <property type="entry name" value="TAF9 RNA POLYMERASE II, TATA BOX-BINDING PROTEIN (TBP)-ASSOCIATED FACTOR"/>
    <property type="match status" value="1"/>
</dbReference>
<comment type="caution">
    <text evidence="7">The sequence shown here is derived from an EMBL/GenBank/DDBJ whole genome shotgun (WGS) entry which is preliminary data.</text>
</comment>
<evidence type="ECO:0000313" key="7">
    <source>
        <dbReference type="EMBL" id="ROW07846.1"/>
    </source>
</evidence>
<dbReference type="AlphaFoldDB" id="A0A423WWI0"/>
<feature type="compositionally biased region" description="Low complexity" evidence="6">
    <location>
        <begin position="11"/>
        <end position="81"/>
    </location>
</feature>
<evidence type="ECO:0000256" key="5">
    <source>
        <dbReference type="ARBA" id="ARBA00023242"/>
    </source>
</evidence>
<protein>
    <submittedName>
        <fullName evidence="7">Uncharacterized protein</fullName>
    </submittedName>
</protein>
<evidence type="ECO:0000256" key="1">
    <source>
        <dbReference type="ARBA" id="ARBA00004123"/>
    </source>
</evidence>
<keyword evidence="5" id="KW-0539">Nucleus</keyword>
<sequence>MSSNSVPQTNGASSSSPTASGSQTANNTQSQSQPQPNSQSQSQPATNGVASSSQPSQSQPQPQTSAAQQQAPSPAVVAAQQPAPPMSPSTTAPRPRDQRTVELLLTAQGVSAFESRVPLLLLDFAYRHTASILSDSLYLGSDPYTTHAGAKPSATAGGTATVPGTGGDATVSANAVKLAIGSRLVYQFRGGGSMTGGGGISKDSLSQLAADRNKVALPRVPPGEWGVRLPSEKFVLSGVGWGLRDVLARNAGDDSEEEDEEMLDAPEQQQNDEDVGGDGVEGGTMEDMFGAEPGEQGAGQSTPQSPPPQGPARALHLDGTFRAPEILTPNGSHTTSRFELMLPQPEEQTLRHSADYQQALLPAQPREASIGLDGSSPCGMRPNGNLTSSTSGAPLNTELGVGGPIPWLNKDRIAAQVQTLLSSCAQNHAAMPQANGANPAFRDGASLNRHLPTSRPTAFPNVMSTRPLNTPLMNGCTGLSQPVQPPSQISSRFSPSTTAVSPSVLSQAPTSQWTSRQAPAGPPGLSAPRPATPGLPLSAQSPSASSSDSASSEGWTPELQLAIESSSQLQTALGLVDVATYAPRPISHHNSNIATANSYAGNHMTNHMAAASDRYGQPVQHNGYHAVAGQNGQQSQGSADPRPWFF</sequence>
<keyword evidence="8" id="KW-1185">Reference proteome</keyword>
<dbReference type="GO" id="GO:0016251">
    <property type="term" value="F:RNA polymerase II general transcription initiation factor activity"/>
    <property type="evidence" value="ECO:0007669"/>
    <property type="project" value="TreeGrafter"/>
</dbReference>
<comment type="subcellular location">
    <subcellularLocation>
        <location evidence="1">Nucleus</location>
    </subcellularLocation>
</comment>
<dbReference type="InterPro" id="IPR003162">
    <property type="entry name" value="TFIID-31"/>
</dbReference>
<keyword evidence="3" id="KW-0805">Transcription regulation</keyword>
<dbReference type="Pfam" id="PF02291">
    <property type="entry name" value="TFIID-31kDa"/>
    <property type="match status" value="1"/>
</dbReference>
<dbReference type="PANTHER" id="PTHR48068:SF4">
    <property type="entry name" value="TATA-BOX BINDING PROTEIN ASSOCIATED FACTOR 9"/>
    <property type="match status" value="1"/>
</dbReference>
<feature type="compositionally biased region" description="Low complexity" evidence="6">
    <location>
        <begin position="480"/>
        <end position="491"/>
    </location>
</feature>
<gene>
    <name evidence="7" type="ORF">VMCG_03507</name>
</gene>
<feature type="region of interest" description="Disordered" evidence="6">
    <location>
        <begin position="1"/>
        <end position="96"/>
    </location>
</feature>
<evidence type="ECO:0000256" key="3">
    <source>
        <dbReference type="ARBA" id="ARBA00023015"/>
    </source>
</evidence>
<comment type="similarity">
    <text evidence="2">Belongs to the TAF9 family.</text>
</comment>
<dbReference type="STRING" id="356882.A0A423WWI0"/>
<organism evidence="7 8">
    <name type="scientific">Cytospora schulzeri</name>
    <dbReference type="NCBI Taxonomy" id="448051"/>
    <lineage>
        <taxon>Eukaryota</taxon>
        <taxon>Fungi</taxon>
        <taxon>Dikarya</taxon>
        <taxon>Ascomycota</taxon>
        <taxon>Pezizomycotina</taxon>
        <taxon>Sordariomycetes</taxon>
        <taxon>Sordariomycetidae</taxon>
        <taxon>Diaporthales</taxon>
        <taxon>Cytosporaceae</taxon>
        <taxon>Cytospora</taxon>
    </lineage>
</organism>
<dbReference type="InterPro" id="IPR051431">
    <property type="entry name" value="TFIID_subunit_9"/>
</dbReference>
<evidence type="ECO:0000256" key="4">
    <source>
        <dbReference type="ARBA" id="ARBA00023163"/>
    </source>
</evidence>
<feature type="compositionally biased region" description="Polar residues" evidence="6">
    <location>
        <begin position="1"/>
        <end position="10"/>
    </location>
</feature>
<reference evidence="7 8" key="1">
    <citation type="submission" date="2015-09" db="EMBL/GenBank/DDBJ databases">
        <title>Host preference determinants of Valsa canker pathogens revealed by comparative genomics.</title>
        <authorList>
            <person name="Yin Z."/>
            <person name="Huang L."/>
        </authorList>
    </citation>
    <scope>NUCLEOTIDE SEQUENCE [LARGE SCALE GENOMIC DNA]</scope>
    <source>
        <strain evidence="7 8">03-1</strain>
    </source>
</reference>
<feature type="compositionally biased region" description="Polar residues" evidence="6">
    <location>
        <begin position="492"/>
        <end position="517"/>
    </location>
</feature>
<dbReference type="CDD" id="cd07979">
    <property type="entry name" value="HFD_TAF9"/>
    <property type="match status" value="1"/>
</dbReference>
<dbReference type="GO" id="GO:0051123">
    <property type="term" value="P:RNA polymerase II preinitiation complex assembly"/>
    <property type="evidence" value="ECO:0007669"/>
    <property type="project" value="TreeGrafter"/>
</dbReference>
<dbReference type="InterPro" id="IPR009072">
    <property type="entry name" value="Histone-fold"/>
</dbReference>
<dbReference type="FunFam" id="1.10.20.10:FF:000069">
    <property type="entry name" value="Transcription initiation factor TFIID subunit"/>
    <property type="match status" value="1"/>
</dbReference>
<feature type="region of interest" description="Disordered" evidence="6">
    <location>
        <begin position="434"/>
        <end position="556"/>
    </location>
</feature>
<dbReference type="EMBL" id="LKEA01000007">
    <property type="protein sequence ID" value="ROW07846.1"/>
    <property type="molecule type" value="Genomic_DNA"/>
</dbReference>
<evidence type="ECO:0000313" key="8">
    <source>
        <dbReference type="Proteomes" id="UP000283895"/>
    </source>
</evidence>
<accession>A0A423WWI0</accession>
<keyword evidence="4" id="KW-0804">Transcription</keyword>
<feature type="region of interest" description="Disordered" evidence="6">
    <location>
        <begin position="250"/>
        <end position="315"/>
    </location>
</feature>
<dbReference type="Gene3D" id="1.10.20.10">
    <property type="entry name" value="Histone, subunit A"/>
    <property type="match status" value="1"/>
</dbReference>
<dbReference type="GO" id="GO:0005669">
    <property type="term" value="C:transcription factor TFIID complex"/>
    <property type="evidence" value="ECO:0007669"/>
    <property type="project" value="TreeGrafter"/>
</dbReference>
<dbReference type="GO" id="GO:0003713">
    <property type="term" value="F:transcription coactivator activity"/>
    <property type="evidence" value="ECO:0007669"/>
    <property type="project" value="TreeGrafter"/>
</dbReference>
<feature type="compositionally biased region" description="Polar residues" evidence="6">
    <location>
        <begin position="462"/>
        <end position="472"/>
    </location>
</feature>
<name>A0A423WWI0_9PEZI</name>
<dbReference type="GO" id="GO:0046982">
    <property type="term" value="F:protein heterodimerization activity"/>
    <property type="evidence" value="ECO:0007669"/>
    <property type="project" value="InterPro"/>
</dbReference>